<reference evidence="3" key="1">
    <citation type="submission" date="2016-06" db="UniProtKB">
        <authorList>
            <consortium name="WormBaseParasite"/>
        </authorList>
    </citation>
    <scope>IDENTIFICATION</scope>
</reference>
<dbReference type="Proteomes" id="UP000271098">
    <property type="component" value="Unassembled WGS sequence"/>
</dbReference>
<reference evidence="1 2" key="2">
    <citation type="submission" date="2018-11" db="EMBL/GenBank/DDBJ databases">
        <authorList>
            <consortium name="Pathogen Informatics"/>
        </authorList>
    </citation>
    <scope>NUCLEOTIDE SEQUENCE [LARGE SCALE GENOMIC DNA]</scope>
</reference>
<dbReference type="AlphaFoldDB" id="A0A183DED7"/>
<evidence type="ECO:0000313" key="3">
    <source>
        <dbReference type="WBParaSite" id="GPUH_0000708701-mRNA-1"/>
    </source>
</evidence>
<dbReference type="EMBL" id="UYRT01017696">
    <property type="protein sequence ID" value="VDK57123.1"/>
    <property type="molecule type" value="Genomic_DNA"/>
</dbReference>
<keyword evidence="2" id="KW-1185">Reference proteome</keyword>
<dbReference type="WBParaSite" id="GPUH_0000708701-mRNA-1">
    <property type="protein sequence ID" value="GPUH_0000708701-mRNA-1"/>
    <property type="gene ID" value="GPUH_0000708701"/>
</dbReference>
<sequence>MARAQDKDAEMVCVTVSQVYYGLSVIYGRKQLVDAYFNLGYTAFSSNNRRSSAISEANNMPCLPDFTFSRCRSDILSAGLILR</sequence>
<organism evidence="3">
    <name type="scientific">Gongylonema pulchrum</name>
    <dbReference type="NCBI Taxonomy" id="637853"/>
    <lineage>
        <taxon>Eukaryota</taxon>
        <taxon>Metazoa</taxon>
        <taxon>Ecdysozoa</taxon>
        <taxon>Nematoda</taxon>
        <taxon>Chromadorea</taxon>
        <taxon>Rhabditida</taxon>
        <taxon>Spirurina</taxon>
        <taxon>Spiruromorpha</taxon>
        <taxon>Spiruroidea</taxon>
        <taxon>Gongylonematidae</taxon>
        <taxon>Gongylonema</taxon>
    </lineage>
</organism>
<evidence type="ECO:0000313" key="2">
    <source>
        <dbReference type="Proteomes" id="UP000271098"/>
    </source>
</evidence>
<proteinExistence type="predicted"/>
<gene>
    <name evidence="1" type="ORF">GPUH_LOCUS7078</name>
</gene>
<evidence type="ECO:0000313" key="1">
    <source>
        <dbReference type="EMBL" id="VDK57123.1"/>
    </source>
</evidence>
<accession>A0A183DED7</accession>
<name>A0A183DED7_9BILA</name>
<protein>
    <submittedName>
        <fullName evidence="3">ANF_receptor domain-containing protein</fullName>
    </submittedName>
</protein>